<dbReference type="Proteomes" id="UP000193334">
    <property type="component" value="Chromosome"/>
</dbReference>
<dbReference type="RefSeq" id="WP_085754565.1">
    <property type="nucleotide sequence ID" value="NZ_CP021023.1"/>
</dbReference>
<feature type="transmembrane region" description="Helical" evidence="1">
    <location>
        <begin position="106"/>
        <end position="127"/>
    </location>
</feature>
<evidence type="ECO:0000313" key="3">
    <source>
        <dbReference type="Proteomes" id="UP000193334"/>
    </source>
</evidence>
<feature type="transmembrane region" description="Helical" evidence="1">
    <location>
        <begin position="77"/>
        <end position="99"/>
    </location>
</feature>
<name>A0A1W6LJA5_9BACT</name>
<feature type="transmembrane region" description="Helical" evidence="1">
    <location>
        <begin position="44"/>
        <end position="65"/>
    </location>
</feature>
<keyword evidence="1" id="KW-0812">Transmembrane</keyword>
<evidence type="ECO:0000313" key="2">
    <source>
        <dbReference type="EMBL" id="ARN55842.1"/>
    </source>
</evidence>
<proteinExistence type="predicted"/>
<accession>A0A1W6LJA5</accession>
<dbReference type="STRING" id="1941349.STSP1_00208"/>
<dbReference type="EMBL" id="CP021023">
    <property type="protein sequence ID" value="ARN55842.1"/>
    <property type="molecule type" value="Genomic_DNA"/>
</dbReference>
<organism evidence="2 3">
    <name type="scientific">Sedimentisphaera salicampi</name>
    <dbReference type="NCBI Taxonomy" id="1941349"/>
    <lineage>
        <taxon>Bacteria</taxon>
        <taxon>Pseudomonadati</taxon>
        <taxon>Planctomycetota</taxon>
        <taxon>Phycisphaerae</taxon>
        <taxon>Sedimentisphaerales</taxon>
        <taxon>Sedimentisphaeraceae</taxon>
        <taxon>Sedimentisphaera</taxon>
    </lineage>
</organism>
<keyword evidence="1" id="KW-1133">Transmembrane helix</keyword>
<dbReference type="KEGG" id="pbp:STSP1_00208"/>
<keyword evidence="3" id="KW-1185">Reference proteome</keyword>
<protein>
    <submittedName>
        <fullName evidence="2">Uncharacterized protein</fullName>
    </submittedName>
</protein>
<sequence>MGFNPINIFSSRNFGDKFYRNRRQNISNNFSVAGTVSPFVRGGLFVFIFISVPLFFFCLEIYFSVGESYEYSGFVSNYILVGLYCILIPIFIASTCLMLIRPIYTLFCLIYMLLVAGVSFLIAPTIMERVFDMWIDFLHYVADLPPDTR</sequence>
<evidence type="ECO:0000256" key="1">
    <source>
        <dbReference type="SAM" id="Phobius"/>
    </source>
</evidence>
<gene>
    <name evidence="2" type="ORF">STSP1_00208</name>
</gene>
<dbReference type="AlphaFoldDB" id="A0A1W6LJA5"/>
<reference evidence="3" key="1">
    <citation type="submission" date="2017-04" db="EMBL/GenBank/DDBJ databases">
        <title>Comparative genomics and description of representatives of a novel lineage of planctomycetes thriving in anoxic sediments.</title>
        <authorList>
            <person name="Spring S."/>
            <person name="Bunk B."/>
            <person name="Sproer C."/>
        </authorList>
    </citation>
    <scope>NUCLEOTIDE SEQUENCE [LARGE SCALE GENOMIC DNA]</scope>
    <source>
        <strain evidence="3">ST-PulAB-D4</strain>
    </source>
</reference>
<keyword evidence="1" id="KW-0472">Membrane</keyword>